<reference evidence="1" key="1">
    <citation type="submission" date="2018-02" db="EMBL/GenBank/DDBJ databases">
        <title>Rhizophora mucronata_Transcriptome.</title>
        <authorList>
            <person name="Meera S.P."/>
            <person name="Sreeshan A."/>
            <person name="Augustine A."/>
        </authorList>
    </citation>
    <scope>NUCLEOTIDE SEQUENCE</scope>
    <source>
        <tissue evidence="1">Leaf</tissue>
    </source>
</reference>
<accession>A0A2P2PJ09</accession>
<sequence length="67" mass="7566">MEEARTKAVCAEEALTLLNCVTRLPYDQDKCVLLLNALRDCVVNKKVKKFTLVDEDQKEANLASKKP</sequence>
<dbReference type="AlphaFoldDB" id="A0A2P2PJ09"/>
<name>A0A2P2PJ09_RHIMU</name>
<dbReference type="EMBL" id="GGEC01074250">
    <property type="protein sequence ID" value="MBX54734.1"/>
    <property type="molecule type" value="Transcribed_RNA"/>
</dbReference>
<dbReference type="PANTHER" id="PTHR37750:SF1">
    <property type="entry name" value="COX19-LIKE CHCH FAMILY PROTEIN"/>
    <property type="match status" value="1"/>
</dbReference>
<organism evidence="1">
    <name type="scientific">Rhizophora mucronata</name>
    <name type="common">Asiatic mangrove</name>
    <dbReference type="NCBI Taxonomy" id="61149"/>
    <lineage>
        <taxon>Eukaryota</taxon>
        <taxon>Viridiplantae</taxon>
        <taxon>Streptophyta</taxon>
        <taxon>Embryophyta</taxon>
        <taxon>Tracheophyta</taxon>
        <taxon>Spermatophyta</taxon>
        <taxon>Magnoliopsida</taxon>
        <taxon>eudicotyledons</taxon>
        <taxon>Gunneridae</taxon>
        <taxon>Pentapetalae</taxon>
        <taxon>rosids</taxon>
        <taxon>fabids</taxon>
        <taxon>Malpighiales</taxon>
        <taxon>Rhizophoraceae</taxon>
        <taxon>Rhizophora</taxon>
    </lineage>
</organism>
<dbReference type="PANTHER" id="PTHR37750">
    <property type="entry name" value="COX19-LIKE CHCH FAMILY PROTEIN"/>
    <property type="match status" value="1"/>
</dbReference>
<evidence type="ECO:0000313" key="1">
    <source>
        <dbReference type="EMBL" id="MBX54734.1"/>
    </source>
</evidence>
<dbReference type="SUPFAM" id="SSF47072">
    <property type="entry name" value="Cysteine alpha-hairpin motif"/>
    <property type="match status" value="1"/>
</dbReference>
<proteinExistence type="predicted"/>
<dbReference type="InterPro" id="IPR009069">
    <property type="entry name" value="Cys_alpha_HP_mot_SF"/>
</dbReference>
<protein>
    <submittedName>
        <fullName evidence="1">Uncharacterized protein MANES_01G046100</fullName>
    </submittedName>
</protein>